<proteinExistence type="predicted"/>
<dbReference type="InterPro" id="IPR025701">
    <property type="entry name" value="UBQ-conjugat_E2_E"/>
</dbReference>
<comment type="caution">
    <text evidence="2">The sequence shown here is derived from an EMBL/GenBank/DDBJ whole genome shotgun (WGS) entry which is preliminary data.</text>
</comment>
<dbReference type="InterPro" id="IPR027802">
    <property type="entry name" value="Multi-ubiquitin_dom"/>
</dbReference>
<name>A0A6I4NIN5_9FLAO</name>
<gene>
    <name evidence="2" type="ORF">GON26_06580</name>
</gene>
<organism evidence="2 3">
    <name type="scientific">Flavobacterium hydrocarbonoxydans</name>
    <dbReference type="NCBI Taxonomy" id="2683249"/>
    <lineage>
        <taxon>Bacteria</taxon>
        <taxon>Pseudomonadati</taxon>
        <taxon>Bacteroidota</taxon>
        <taxon>Flavobacteriia</taxon>
        <taxon>Flavobacteriales</taxon>
        <taxon>Flavobacteriaceae</taxon>
        <taxon>Flavobacterium</taxon>
    </lineage>
</organism>
<dbReference type="RefSeq" id="WP_160373945.1">
    <property type="nucleotide sequence ID" value="NZ_WSTB01000003.1"/>
</dbReference>
<dbReference type="EMBL" id="WSTB01000003">
    <property type="protein sequence ID" value="MWB94021.1"/>
    <property type="molecule type" value="Genomic_DNA"/>
</dbReference>
<evidence type="ECO:0000313" key="3">
    <source>
        <dbReference type="Proteomes" id="UP000471501"/>
    </source>
</evidence>
<dbReference type="Pfam" id="PF14462">
    <property type="entry name" value="Prok-E2_E"/>
    <property type="match status" value="1"/>
</dbReference>
<dbReference type="AlphaFoldDB" id="A0A6I4NIN5"/>
<feature type="domain" description="Multi-ubiquitin" evidence="1">
    <location>
        <begin position="161"/>
        <end position="227"/>
    </location>
</feature>
<protein>
    <recommendedName>
        <fullName evidence="1">Multi-ubiquitin domain-containing protein</fullName>
    </recommendedName>
</protein>
<feature type="domain" description="Multi-ubiquitin" evidence="1">
    <location>
        <begin position="6"/>
        <end position="69"/>
    </location>
</feature>
<dbReference type="Proteomes" id="UP000471501">
    <property type="component" value="Unassembled WGS sequence"/>
</dbReference>
<accession>A0A6I4NIN5</accession>
<dbReference type="Pfam" id="PF14452">
    <property type="entry name" value="Multi_ubiq"/>
    <property type="match status" value="2"/>
</dbReference>
<reference evidence="2 3" key="1">
    <citation type="submission" date="2019-12" db="EMBL/GenBank/DDBJ databases">
        <authorList>
            <person name="Kim Y.S."/>
        </authorList>
    </citation>
    <scope>NUCLEOTIDE SEQUENCE [LARGE SCALE GENOMIC DNA]</scope>
    <source>
        <strain evidence="2 3">GA093</strain>
    </source>
</reference>
<evidence type="ECO:0000259" key="1">
    <source>
        <dbReference type="Pfam" id="PF14452"/>
    </source>
</evidence>
<evidence type="ECO:0000313" key="2">
    <source>
        <dbReference type="EMBL" id="MWB94021.1"/>
    </source>
</evidence>
<keyword evidence="3" id="KW-1185">Reference proteome</keyword>
<sequence>MSQEYRLNDKKFESQDSKITGMEILQRAGLVPVEEYELLIKVNENGFEPIQLSEIIDLRAPGLEGFYSRPYDKLIIHVDDAAVQVSESFMTPNKILAAAGKVVKDFYLVQREGEIEIGYKNDREHKIAIKNGARFLSYEVEIIDVHEHCQNGQPVPPDCKYRISIDREPYVVDDACLTGREILLLTNKTPPDRFQLRQKFRDGRVVTIANDQKVCFTDPGIEKFKTIPLDQTEGEPRKLRFEFDLLDEDQAFLSGLKLPFETAKLGQENWVLIHNYPIPEGYNVATVSMGIRMVSGYPTAGLDMVYFFPALSRVDGKPIGALTPHALDGKSYQQWSRHRTPANPWRPQVDNLSTHVPLADFWLENEFIKRPGHAISA</sequence>